<keyword evidence="5 9" id="KW-0798">TonB box</keyword>
<evidence type="ECO:0000313" key="13">
    <source>
        <dbReference type="EMBL" id="MDI9859899.1"/>
    </source>
</evidence>
<dbReference type="PANTHER" id="PTHR30069:SF28">
    <property type="entry name" value="TONB-DEPENDENT RECEPTOR YNCD-RELATED"/>
    <property type="match status" value="1"/>
</dbReference>
<protein>
    <submittedName>
        <fullName evidence="13">TonB-dependent receptor</fullName>
    </submittedName>
</protein>
<evidence type="ECO:0000256" key="10">
    <source>
        <dbReference type="SAM" id="SignalP"/>
    </source>
</evidence>
<dbReference type="InterPro" id="IPR039426">
    <property type="entry name" value="TonB-dep_rcpt-like"/>
</dbReference>
<evidence type="ECO:0000256" key="5">
    <source>
        <dbReference type="ARBA" id="ARBA00023077"/>
    </source>
</evidence>
<dbReference type="CDD" id="cd01347">
    <property type="entry name" value="ligand_gated_channel"/>
    <property type="match status" value="1"/>
</dbReference>
<dbReference type="Gene3D" id="2.40.170.20">
    <property type="entry name" value="TonB-dependent receptor, beta-barrel domain"/>
    <property type="match status" value="1"/>
</dbReference>
<dbReference type="Pfam" id="PF07715">
    <property type="entry name" value="Plug"/>
    <property type="match status" value="1"/>
</dbReference>
<evidence type="ECO:0000256" key="7">
    <source>
        <dbReference type="ARBA" id="ARBA00023237"/>
    </source>
</evidence>
<keyword evidence="6 8" id="KW-0472">Membrane</keyword>
<keyword evidence="14" id="KW-1185">Reference proteome</keyword>
<evidence type="ECO:0000256" key="9">
    <source>
        <dbReference type="RuleBase" id="RU003357"/>
    </source>
</evidence>
<accession>A0ABT6Y8V3</accession>
<keyword evidence="10" id="KW-0732">Signal</keyword>
<evidence type="ECO:0000313" key="14">
    <source>
        <dbReference type="Proteomes" id="UP001236507"/>
    </source>
</evidence>
<keyword evidence="4 8" id="KW-0812">Transmembrane</keyword>
<evidence type="ECO:0000256" key="4">
    <source>
        <dbReference type="ARBA" id="ARBA00022692"/>
    </source>
</evidence>
<sequence>MNPSFSLKHMKYATLLFLIPFSIWAQKPSQDSLNIVKELAPVTVLSSRIPQKENQLPVSVTTIGKARLQIGQTKLSLFDALNTVPGVFAMNSENFAQDLRISIRGFGARAAFGIRGLKIVLDGVPESTPDGTAKLGNIDVGLIERVEVLKGATAGIYGNASGGVISLNTESMPSKPYAEISSTFGSYGLKRYQVKFGSSWGAWSVLGSVSRLESTGYRQKSALERNLLNLKIGFRPSEKTKLSLLSTYIDSPKAEDPGGLTIEEVNKDRTQARKANVDYNTTESFNQLRNALILDQKLGEKSAVNARVFLINRDFNTNQAFEASGQIAFQRVFWGGGLAYQFATKGYKLSTGLDLENQADNRQRYDNKLGVRTTLRLDQDESFDNTGAYILQEFAPISALRVVLNTRYDWIKIGVSDKFLSDGNQSAQRDFQRFSPMVGVSYSLSPRNTLYANFTSNFETPSLNELTNNPTGQGGFNPDLNPQKSQNYELGYKAWLGNKTRIDLSIFQINIQGEIVPYQLPNQVGRTFYRNAGESVRKGIELGLSYQIIPALTTYLNFTYSDFVYTSYKTLAGEFAGNRLPGIPKNQVYGELRYFPKSGVFAVAQFRSISSMYANDANSVSVDGYQTLNLRAGWQNHIKGILIEPFVGVNNLFDTAYFANIQINATANRYYETAAGRTIYAGIKLGI</sequence>
<evidence type="ECO:0000256" key="8">
    <source>
        <dbReference type="PROSITE-ProRule" id="PRU01360"/>
    </source>
</evidence>
<evidence type="ECO:0000256" key="6">
    <source>
        <dbReference type="ARBA" id="ARBA00023136"/>
    </source>
</evidence>
<gene>
    <name evidence="13" type="ORF">QM524_11825</name>
</gene>
<evidence type="ECO:0000256" key="1">
    <source>
        <dbReference type="ARBA" id="ARBA00004571"/>
    </source>
</evidence>
<feature type="domain" description="TonB-dependent receptor-like beta-barrel" evidence="11">
    <location>
        <begin position="258"/>
        <end position="652"/>
    </location>
</feature>
<dbReference type="SUPFAM" id="SSF56935">
    <property type="entry name" value="Porins"/>
    <property type="match status" value="1"/>
</dbReference>
<dbReference type="InterPro" id="IPR012910">
    <property type="entry name" value="Plug_dom"/>
</dbReference>
<keyword evidence="13" id="KW-0675">Receptor</keyword>
<dbReference type="EMBL" id="JASHIF010000009">
    <property type="protein sequence ID" value="MDI9859899.1"/>
    <property type="molecule type" value="Genomic_DNA"/>
</dbReference>
<feature type="chain" id="PRO_5045329222" evidence="10">
    <location>
        <begin position="26"/>
        <end position="687"/>
    </location>
</feature>
<organism evidence="13 14">
    <name type="scientific">Flectobacillus roseus</name>
    <dbReference type="NCBI Taxonomy" id="502259"/>
    <lineage>
        <taxon>Bacteria</taxon>
        <taxon>Pseudomonadati</taxon>
        <taxon>Bacteroidota</taxon>
        <taxon>Cytophagia</taxon>
        <taxon>Cytophagales</taxon>
        <taxon>Flectobacillaceae</taxon>
        <taxon>Flectobacillus</taxon>
    </lineage>
</organism>
<dbReference type="Gene3D" id="2.170.130.10">
    <property type="entry name" value="TonB-dependent receptor, plug domain"/>
    <property type="match status" value="1"/>
</dbReference>
<dbReference type="PROSITE" id="PS52016">
    <property type="entry name" value="TONB_DEPENDENT_REC_3"/>
    <property type="match status" value="1"/>
</dbReference>
<reference evidence="13 14" key="1">
    <citation type="submission" date="2023-05" db="EMBL/GenBank/DDBJ databases">
        <title>Novel species of genus Flectobacillus isolated from stream in China.</title>
        <authorList>
            <person name="Lu H."/>
        </authorList>
    </citation>
    <scope>NUCLEOTIDE SEQUENCE [LARGE SCALE GENOMIC DNA]</scope>
    <source>
        <strain evidence="13 14">KCTC 42575</strain>
    </source>
</reference>
<feature type="signal peptide" evidence="10">
    <location>
        <begin position="1"/>
        <end position="25"/>
    </location>
</feature>
<dbReference type="RefSeq" id="WP_283344759.1">
    <property type="nucleotide sequence ID" value="NZ_JASHIF010000009.1"/>
</dbReference>
<dbReference type="Proteomes" id="UP001236507">
    <property type="component" value="Unassembled WGS sequence"/>
</dbReference>
<dbReference type="InterPro" id="IPR037066">
    <property type="entry name" value="Plug_dom_sf"/>
</dbReference>
<dbReference type="InterPro" id="IPR036942">
    <property type="entry name" value="Beta-barrel_TonB_sf"/>
</dbReference>
<evidence type="ECO:0000259" key="12">
    <source>
        <dbReference type="Pfam" id="PF07715"/>
    </source>
</evidence>
<evidence type="ECO:0000256" key="2">
    <source>
        <dbReference type="ARBA" id="ARBA00022448"/>
    </source>
</evidence>
<proteinExistence type="inferred from homology"/>
<evidence type="ECO:0000256" key="3">
    <source>
        <dbReference type="ARBA" id="ARBA00022452"/>
    </source>
</evidence>
<keyword evidence="7 8" id="KW-0998">Cell outer membrane</keyword>
<comment type="similarity">
    <text evidence="8 9">Belongs to the TonB-dependent receptor family.</text>
</comment>
<dbReference type="PANTHER" id="PTHR30069">
    <property type="entry name" value="TONB-DEPENDENT OUTER MEMBRANE RECEPTOR"/>
    <property type="match status" value="1"/>
</dbReference>
<comment type="subcellular location">
    <subcellularLocation>
        <location evidence="1 8">Cell outer membrane</location>
        <topology evidence="1 8">Multi-pass membrane protein</topology>
    </subcellularLocation>
</comment>
<name>A0ABT6Y8V3_9BACT</name>
<comment type="caution">
    <text evidence="13">The sequence shown here is derived from an EMBL/GenBank/DDBJ whole genome shotgun (WGS) entry which is preliminary data.</text>
</comment>
<keyword evidence="2 8" id="KW-0813">Transport</keyword>
<dbReference type="InterPro" id="IPR000531">
    <property type="entry name" value="Beta-barrel_TonB"/>
</dbReference>
<feature type="domain" description="TonB-dependent receptor plug" evidence="12">
    <location>
        <begin position="54"/>
        <end position="164"/>
    </location>
</feature>
<dbReference type="Pfam" id="PF00593">
    <property type="entry name" value="TonB_dep_Rec_b-barrel"/>
    <property type="match status" value="1"/>
</dbReference>
<keyword evidence="3 8" id="KW-1134">Transmembrane beta strand</keyword>
<evidence type="ECO:0000259" key="11">
    <source>
        <dbReference type="Pfam" id="PF00593"/>
    </source>
</evidence>